<dbReference type="InterPro" id="IPR006415">
    <property type="entry name" value="P-type_ATPase_IIIB"/>
</dbReference>
<evidence type="ECO:0000256" key="11">
    <source>
        <dbReference type="ARBA" id="ARBA00022741"/>
    </source>
</evidence>
<evidence type="ECO:0000256" key="17">
    <source>
        <dbReference type="ARBA" id="ARBA00023136"/>
    </source>
</evidence>
<dbReference type="InterPro" id="IPR023214">
    <property type="entry name" value="HAD_sf"/>
</dbReference>
<evidence type="ECO:0000256" key="1">
    <source>
        <dbReference type="ARBA" id="ARBA00003954"/>
    </source>
</evidence>
<comment type="subcellular location">
    <subcellularLocation>
        <location evidence="2">Cell inner membrane</location>
        <topology evidence="2">Multi-pass membrane protein</topology>
    </subcellularLocation>
</comment>
<accession>A0ABV5W365</accession>
<feature type="transmembrane region" description="Helical" evidence="20">
    <location>
        <begin position="66"/>
        <end position="92"/>
    </location>
</feature>
<dbReference type="Proteomes" id="UP001589619">
    <property type="component" value="Unassembled WGS sequence"/>
</dbReference>
<evidence type="ECO:0000256" key="14">
    <source>
        <dbReference type="ARBA" id="ARBA00022967"/>
    </source>
</evidence>
<evidence type="ECO:0000256" key="18">
    <source>
        <dbReference type="ARBA" id="ARBA00029806"/>
    </source>
</evidence>
<gene>
    <name evidence="22" type="primary">mgtA</name>
    <name evidence="22" type="ORF">ACFFNY_25375</name>
</gene>
<dbReference type="InterPro" id="IPR018303">
    <property type="entry name" value="ATPase_P-typ_P_site"/>
</dbReference>
<dbReference type="SFLD" id="SFLDF00027">
    <property type="entry name" value="p-type_atpase"/>
    <property type="match status" value="1"/>
</dbReference>
<keyword evidence="9" id="KW-0597">Phosphoprotein</keyword>
<keyword evidence="10 20" id="KW-0812">Transmembrane</keyword>
<dbReference type="Gene3D" id="3.40.1110.10">
    <property type="entry name" value="Calcium-transporting ATPase, cytoplasmic domain N"/>
    <property type="match status" value="1"/>
</dbReference>
<comment type="function">
    <text evidence="1">Mediates magnesium influx to the cytosol.</text>
</comment>
<comment type="catalytic activity">
    <reaction evidence="19">
        <text>Mg(2+)(out) + ATP + H2O = Mg(2+)(in) + ADP + phosphate + H(+)</text>
        <dbReference type="Rhea" id="RHEA:10260"/>
        <dbReference type="ChEBI" id="CHEBI:15377"/>
        <dbReference type="ChEBI" id="CHEBI:15378"/>
        <dbReference type="ChEBI" id="CHEBI:18420"/>
        <dbReference type="ChEBI" id="CHEBI:30616"/>
        <dbReference type="ChEBI" id="CHEBI:43474"/>
        <dbReference type="ChEBI" id="CHEBI:456216"/>
        <dbReference type="EC" id="7.2.2.14"/>
    </reaction>
</comment>
<dbReference type="EC" id="7.2.2.14" evidence="4"/>
<comment type="similarity">
    <text evidence="3">Belongs to the cation transport ATPase (P-type) (TC 3.A.3) family. Type IIIB subfamily.</text>
</comment>
<feature type="transmembrane region" description="Helical" evidence="20">
    <location>
        <begin position="268"/>
        <end position="286"/>
    </location>
</feature>
<feature type="transmembrane region" description="Helical" evidence="20">
    <location>
        <begin position="849"/>
        <end position="868"/>
    </location>
</feature>
<dbReference type="Pfam" id="PF00690">
    <property type="entry name" value="Cation_ATPase_N"/>
    <property type="match status" value="1"/>
</dbReference>
<evidence type="ECO:0000259" key="21">
    <source>
        <dbReference type="SMART" id="SM00831"/>
    </source>
</evidence>
<keyword evidence="16" id="KW-0406">Ion transport</keyword>
<dbReference type="PRINTS" id="PR01836">
    <property type="entry name" value="MGATPASE"/>
</dbReference>
<reference evidence="22 23" key="1">
    <citation type="submission" date="2024-09" db="EMBL/GenBank/DDBJ databases">
        <authorList>
            <person name="Sun Q."/>
            <person name="Mori K."/>
        </authorList>
    </citation>
    <scope>NUCLEOTIDE SEQUENCE [LARGE SCALE GENOMIC DNA]</scope>
    <source>
        <strain evidence="22 23">JCM 12520</strain>
    </source>
</reference>
<dbReference type="SUPFAM" id="SSF56784">
    <property type="entry name" value="HAD-like"/>
    <property type="match status" value="1"/>
</dbReference>
<evidence type="ECO:0000256" key="13">
    <source>
        <dbReference type="ARBA" id="ARBA00022842"/>
    </source>
</evidence>
<dbReference type="NCBIfam" id="NF011702">
    <property type="entry name" value="PRK15122.1"/>
    <property type="match status" value="1"/>
</dbReference>
<dbReference type="InterPro" id="IPR001757">
    <property type="entry name" value="P_typ_ATPase"/>
</dbReference>
<dbReference type="SFLD" id="SFLDG00002">
    <property type="entry name" value="C1.7:_P-type_atpase_like"/>
    <property type="match status" value="1"/>
</dbReference>
<evidence type="ECO:0000256" key="20">
    <source>
        <dbReference type="SAM" id="Phobius"/>
    </source>
</evidence>
<dbReference type="InterPro" id="IPR036412">
    <property type="entry name" value="HAD-like_sf"/>
</dbReference>
<dbReference type="SUPFAM" id="SSF81665">
    <property type="entry name" value="Calcium ATPase, transmembrane domain M"/>
    <property type="match status" value="1"/>
</dbReference>
<keyword evidence="8" id="KW-0997">Cell inner membrane</keyword>
<dbReference type="NCBIfam" id="TIGR01494">
    <property type="entry name" value="ATPase_P-type"/>
    <property type="match status" value="3"/>
</dbReference>
<keyword evidence="12" id="KW-0067">ATP-binding</keyword>
<evidence type="ECO:0000256" key="6">
    <source>
        <dbReference type="ARBA" id="ARBA00022448"/>
    </source>
</evidence>
<dbReference type="InterPro" id="IPR004014">
    <property type="entry name" value="ATPase_P-typ_cation-transptr_N"/>
</dbReference>
<evidence type="ECO:0000313" key="23">
    <source>
        <dbReference type="Proteomes" id="UP001589619"/>
    </source>
</evidence>
<feature type="transmembrane region" description="Helical" evidence="20">
    <location>
        <begin position="298"/>
        <end position="322"/>
    </location>
</feature>
<dbReference type="Gene3D" id="3.40.50.1000">
    <property type="entry name" value="HAD superfamily/HAD-like"/>
    <property type="match status" value="1"/>
</dbReference>
<dbReference type="NCBIfam" id="TIGR01524">
    <property type="entry name" value="ATPase-IIIB_Mg"/>
    <property type="match status" value="1"/>
</dbReference>
<keyword evidence="11" id="KW-0547">Nucleotide-binding</keyword>
<dbReference type="PANTHER" id="PTHR42861">
    <property type="entry name" value="CALCIUM-TRANSPORTING ATPASE"/>
    <property type="match status" value="1"/>
</dbReference>
<proteinExistence type="inferred from homology"/>
<dbReference type="InterPro" id="IPR008250">
    <property type="entry name" value="ATPase_P-typ_transduc_dom_A_sf"/>
</dbReference>
<keyword evidence="15 20" id="KW-1133">Transmembrane helix</keyword>
<keyword evidence="23" id="KW-1185">Reference proteome</keyword>
<dbReference type="Gene3D" id="2.70.150.10">
    <property type="entry name" value="Calcium-transporting ATPase, cytoplasmic transduction domain A"/>
    <property type="match status" value="1"/>
</dbReference>
<evidence type="ECO:0000256" key="5">
    <source>
        <dbReference type="ARBA" id="ARBA00013555"/>
    </source>
</evidence>
<dbReference type="PROSITE" id="PS00154">
    <property type="entry name" value="ATPASE_E1_E2"/>
    <property type="match status" value="1"/>
</dbReference>
<keyword evidence="7" id="KW-1003">Cell membrane</keyword>
<dbReference type="SUPFAM" id="SSF81660">
    <property type="entry name" value="Metal cation-transporting ATPase, ATP-binding domain N"/>
    <property type="match status" value="1"/>
</dbReference>
<dbReference type="CDD" id="cd02077">
    <property type="entry name" value="P-type_ATPase_Mg"/>
    <property type="match status" value="1"/>
</dbReference>
<evidence type="ECO:0000256" key="15">
    <source>
        <dbReference type="ARBA" id="ARBA00022989"/>
    </source>
</evidence>
<evidence type="ECO:0000256" key="3">
    <source>
        <dbReference type="ARBA" id="ARBA00008746"/>
    </source>
</evidence>
<comment type="caution">
    <text evidence="22">The sequence shown here is derived from an EMBL/GenBank/DDBJ whole genome shotgun (WGS) entry which is preliminary data.</text>
</comment>
<evidence type="ECO:0000256" key="2">
    <source>
        <dbReference type="ARBA" id="ARBA00004429"/>
    </source>
</evidence>
<evidence type="ECO:0000256" key="10">
    <source>
        <dbReference type="ARBA" id="ARBA00022692"/>
    </source>
</evidence>
<evidence type="ECO:0000256" key="16">
    <source>
        <dbReference type="ARBA" id="ARBA00023065"/>
    </source>
</evidence>
<name>A0ABV5W365_9BACL</name>
<keyword evidence="6" id="KW-0813">Transport</keyword>
<dbReference type="Gene3D" id="1.20.1110.10">
    <property type="entry name" value="Calcium-transporting ATPase, transmembrane domain"/>
    <property type="match status" value="1"/>
</dbReference>
<evidence type="ECO:0000256" key="4">
    <source>
        <dbReference type="ARBA" id="ARBA00012786"/>
    </source>
</evidence>
<dbReference type="InterPro" id="IPR059000">
    <property type="entry name" value="ATPase_P-type_domA"/>
</dbReference>
<protein>
    <recommendedName>
        <fullName evidence="5">Magnesium-transporting ATPase, P-type 1</fullName>
        <ecNumber evidence="4">7.2.2.14</ecNumber>
    </recommendedName>
    <alternativeName>
        <fullName evidence="18">Mg(2+) transport ATPase, P-type 1</fullName>
    </alternativeName>
</protein>
<sequence length="880" mass="97376">MNNATKEKEKWTKDIAERLIEVSQYAQEDVLDDLGTRRQGLSAAEAKKRLEQYGSNQIAHDKTPAWYVQLLSCFKNPFILILLFLAGFSYFMDDDVEAVMIISIMVSVSVIITFTQEFRSSRTAEKLKAMVKTTSTVSRDSERMEIDMEQLVPGDLIHLSAGDVVPADVRLLASKDLYVGESALTGEAMPVEKIDTVPRGEHKSVRKHHRPVNALELNNMCYMGTNVISGSATAVVVATGSRTYFGSMARSLVGKPPLTSFDKGVKSITFVLIRFMLVMVPIIFFLNGFTKGDWWEALLFGLSVAVGLTPEMLPVIVAGNLAKGAAVMTRNKVVVKRLNAIQNFGAMDILCTDKTGTLTQDNIILAKHLDVHGKESRKVLEYAFLNSYYQTGLKNLLDVAVLEHAGQASISGIQDSVTKIDEIPFDFNRRRMSIVVEIADQNHLLVCKGAMEEVLGVCSYTTDQLGNTVPLTAERAQIVQSLVGRLNTDGLRVLAVAIKQSKAKEDAYGIQDENGLVLVGYLAFLDPPKETAKTAIRALKENGVDVKVITGDNEAVTRKVCKDVGIQANDILLGQHIESLTDAQLAEVAERTTVFAKVNPLQKARIVRALKSKGHTVGFMGDGINDAVSLKEADVGISVDTAVDIAKESADIILLEKSLMVLEQGVVQGRITFGNMIKYMKMTASSNFGNMFSVLVASAFIPFLPMLPIHLLIQNLFYDISQLSIPWDRMDKEYLRKPQKWNAKSVSRFMVFIGPISSIFDITTYALMWYVFSANSVEHQTLFQSGWFIEGLLSQTLIVHMIRTEKIPFIQSRASAPVVLLTAAIMALGVYLPFSGFGASIGLQPLPMAYFPWLVATLLAYCVLTQLVKRWYIRKFNDWL</sequence>
<dbReference type="Pfam" id="PF00122">
    <property type="entry name" value="E1-E2_ATPase"/>
    <property type="match status" value="1"/>
</dbReference>
<feature type="domain" description="Cation-transporting P-type ATPase N-terminal" evidence="21">
    <location>
        <begin position="21"/>
        <end position="94"/>
    </location>
</feature>
<dbReference type="SFLD" id="SFLDS00003">
    <property type="entry name" value="Haloacid_Dehalogenase"/>
    <property type="match status" value="1"/>
</dbReference>
<keyword evidence="14" id="KW-1278">Translocase</keyword>
<evidence type="ECO:0000256" key="19">
    <source>
        <dbReference type="ARBA" id="ARBA00047295"/>
    </source>
</evidence>
<organism evidence="22 23">
    <name type="scientific">Paenibacillus hodogayensis</name>
    <dbReference type="NCBI Taxonomy" id="279208"/>
    <lineage>
        <taxon>Bacteria</taxon>
        <taxon>Bacillati</taxon>
        <taxon>Bacillota</taxon>
        <taxon>Bacilli</taxon>
        <taxon>Bacillales</taxon>
        <taxon>Paenibacillaceae</taxon>
        <taxon>Paenibacillus</taxon>
    </lineage>
</organism>
<feature type="transmembrane region" description="Helical" evidence="20">
    <location>
        <begin position="749"/>
        <end position="772"/>
    </location>
</feature>
<keyword evidence="17 20" id="KW-0472">Membrane</keyword>
<dbReference type="SMART" id="SM00831">
    <property type="entry name" value="Cation_ATPase_N"/>
    <property type="match status" value="1"/>
</dbReference>
<dbReference type="SUPFAM" id="SSF81653">
    <property type="entry name" value="Calcium ATPase, transduction domain A"/>
    <property type="match status" value="1"/>
</dbReference>
<evidence type="ECO:0000313" key="22">
    <source>
        <dbReference type="EMBL" id="MFB9754918.1"/>
    </source>
</evidence>
<dbReference type="Pfam" id="PF00689">
    <property type="entry name" value="Cation_ATPase_C"/>
    <property type="match status" value="1"/>
</dbReference>
<evidence type="ECO:0000256" key="7">
    <source>
        <dbReference type="ARBA" id="ARBA00022475"/>
    </source>
</evidence>
<dbReference type="InterPro" id="IPR023298">
    <property type="entry name" value="ATPase_P-typ_TM_dom_sf"/>
</dbReference>
<feature type="transmembrane region" description="Helical" evidence="20">
    <location>
        <begin position="688"/>
        <end position="705"/>
    </location>
</feature>
<dbReference type="InterPro" id="IPR006068">
    <property type="entry name" value="ATPase_P-typ_cation-transptr_C"/>
</dbReference>
<dbReference type="InterPro" id="IPR044492">
    <property type="entry name" value="P_typ_ATPase_HD_dom"/>
</dbReference>
<feature type="transmembrane region" description="Helical" evidence="20">
    <location>
        <begin position="814"/>
        <end position="834"/>
    </location>
</feature>
<feature type="transmembrane region" description="Helical" evidence="20">
    <location>
        <begin position="98"/>
        <end position="118"/>
    </location>
</feature>
<dbReference type="EMBL" id="JBHMAG010000016">
    <property type="protein sequence ID" value="MFB9754918.1"/>
    <property type="molecule type" value="Genomic_DNA"/>
</dbReference>
<evidence type="ECO:0000256" key="8">
    <source>
        <dbReference type="ARBA" id="ARBA00022519"/>
    </source>
</evidence>
<evidence type="ECO:0000256" key="12">
    <source>
        <dbReference type="ARBA" id="ARBA00022840"/>
    </source>
</evidence>
<evidence type="ECO:0000256" key="9">
    <source>
        <dbReference type="ARBA" id="ARBA00022553"/>
    </source>
</evidence>
<dbReference type="InterPro" id="IPR023299">
    <property type="entry name" value="ATPase_P-typ_cyto_dom_N"/>
</dbReference>
<dbReference type="RefSeq" id="WP_344909953.1">
    <property type="nucleotide sequence ID" value="NZ_BAAAYO010000008.1"/>
</dbReference>
<dbReference type="Pfam" id="PF13246">
    <property type="entry name" value="Cation_ATPase"/>
    <property type="match status" value="1"/>
</dbReference>
<keyword evidence="13" id="KW-0460">Magnesium</keyword>